<dbReference type="Proteomes" id="UP001152798">
    <property type="component" value="Chromosome 2"/>
</dbReference>
<dbReference type="AlphaFoldDB" id="A0A9P0E6L7"/>
<evidence type="ECO:0000256" key="3">
    <source>
        <dbReference type="ARBA" id="ARBA00022448"/>
    </source>
</evidence>
<keyword evidence="5 7" id="KW-0653">Protein transport</keyword>
<evidence type="ECO:0000256" key="4">
    <source>
        <dbReference type="ARBA" id="ARBA00022753"/>
    </source>
</evidence>
<evidence type="ECO:0000256" key="1">
    <source>
        <dbReference type="ARBA" id="ARBA00004633"/>
    </source>
</evidence>
<feature type="domain" description="VPS37 C-terminal" evidence="8">
    <location>
        <begin position="91"/>
        <end position="180"/>
    </location>
</feature>
<organism evidence="9 10">
    <name type="scientific">Nezara viridula</name>
    <name type="common">Southern green stink bug</name>
    <name type="synonym">Cimex viridulus</name>
    <dbReference type="NCBI Taxonomy" id="85310"/>
    <lineage>
        <taxon>Eukaryota</taxon>
        <taxon>Metazoa</taxon>
        <taxon>Ecdysozoa</taxon>
        <taxon>Arthropoda</taxon>
        <taxon>Hexapoda</taxon>
        <taxon>Insecta</taxon>
        <taxon>Pterygota</taxon>
        <taxon>Neoptera</taxon>
        <taxon>Paraneoptera</taxon>
        <taxon>Hemiptera</taxon>
        <taxon>Heteroptera</taxon>
        <taxon>Panheteroptera</taxon>
        <taxon>Pentatomomorpha</taxon>
        <taxon>Pentatomoidea</taxon>
        <taxon>Pentatomidae</taxon>
        <taxon>Pentatominae</taxon>
        <taxon>Nezara</taxon>
    </lineage>
</organism>
<comment type="subcellular location">
    <subcellularLocation>
        <location evidence="1">Late endosome membrane</location>
        <topology evidence="1">Peripheral membrane protein</topology>
    </subcellularLocation>
</comment>
<evidence type="ECO:0000256" key="7">
    <source>
        <dbReference type="PROSITE-ProRule" id="PRU00646"/>
    </source>
</evidence>
<protein>
    <recommendedName>
        <fullName evidence="8">VPS37 C-terminal domain-containing protein</fullName>
    </recommendedName>
</protein>
<evidence type="ECO:0000259" key="8">
    <source>
        <dbReference type="PROSITE" id="PS51314"/>
    </source>
</evidence>
<dbReference type="Gene3D" id="1.10.287.660">
    <property type="entry name" value="Helix hairpin bin"/>
    <property type="match status" value="1"/>
</dbReference>
<comment type="similarity">
    <text evidence="2">Belongs to the VPS37 family.</text>
</comment>
<sequence length="204" mass="23445">MSSDNPISDYSSVIGFLTHLTTDELKSILNDDAKLDELLKEIKQGNERETEKEMLLASNRSLAEYNLSMEQDLMSHKTEVKNCTERGEEWYHRVYKKYETLITFLGHNKLDTKLDVLRLATAEIEEQSEKIAETFISGDSDVEEFLESFVSKRKSMHLNKVKSEKLSEMIQHRICLESKTVNGGWNHVNQINSIGTNGLILNNM</sequence>
<accession>A0A9P0E6L7</accession>
<keyword evidence="4" id="KW-0967">Endosome</keyword>
<name>A0A9P0E6L7_NEZVI</name>
<reference evidence="9" key="1">
    <citation type="submission" date="2022-01" db="EMBL/GenBank/DDBJ databases">
        <authorList>
            <person name="King R."/>
        </authorList>
    </citation>
    <scope>NUCLEOTIDE SEQUENCE</scope>
</reference>
<evidence type="ECO:0000256" key="2">
    <source>
        <dbReference type="ARBA" id="ARBA00007617"/>
    </source>
</evidence>
<dbReference type="EMBL" id="OV725078">
    <property type="protein sequence ID" value="CAH1392606.1"/>
    <property type="molecule type" value="Genomic_DNA"/>
</dbReference>
<dbReference type="GO" id="GO:0006623">
    <property type="term" value="P:protein targeting to vacuole"/>
    <property type="evidence" value="ECO:0007669"/>
    <property type="project" value="TreeGrafter"/>
</dbReference>
<dbReference type="GO" id="GO:0043162">
    <property type="term" value="P:ubiquitin-dependent protein catabolic process via the multivesicular body sorting pathway"/>
    <property type="evidence" value="ECO:0007669"/>
    <property type="project" value="TreeGrafter"/>
</dbReference>
<dbReference type="GO" id="GO:0000813">
    <property type="term" value="C:ESCRT I complex"/>
    <property type="evidence" value="ECO:0007669"/>
    <property type="project" value="UniProtKB-ARBA"/>
</dbReference>
<dbReference type="InterPro" id="IPR009851">
    <property type="entry name" value="Mod_r"/>
</dbReference>
<evidence type="ECO:0000256" key="5">
    <source>
        <dbReference type="ARBA" id="ARBA00022927"/>
    </source>
</evidence>
<dbReference type="Pfam" id="PF07200">
    <property type="entry name" value="Mod_r"/>
    <property type="match status" value="1"/>
</dbReference>
<evidence type="ECO:0000256" key="6">
    <source>
        <dbReference type="ARBA" id="ARBA00025010"/>
    </source>
</evidence>
<dbReference type="InterPro" id="IPR029012">
    <property type="entry name" value="Helix_hairpin_bin_sf"/>
</dbReference>
<keyword evidence="10" id="KW-1185">Reference proteome</keyword>
<proteinExistence type="inferred from homology"/>
<dbReference type="InterPro" id="IPR037202">
    <property type="entry name" value="ESCRT_assembly_dom"/>
</dbReference>
<dbReference type="PROSITE" id="PS51314">
    <property type="entry name" value="VPS37_C"/>
    <property type="match status" value="1"/>
</dbReference>
<dbReference type="GO" id="GO:0006612">
    <property type="term" value="P:protein targeting to membrane"/>
    <property type="evidence" value="ECO:0007669"/>
    <property type="project" value="TreeGrafter"/>
</dbReference>
<comment type="function">
    <text evidence="6">Component of the ESCRT-I complex, a regulator of vesicular trafficking process. Required for the sorting of endocytic ubiquitinated cargos into multivesicular bodies. May be involved in cell growth and differentiation.</text>
</comment>
<keyword evidence="3 7" id="KW-0813">Transport</keyword>
<dbReference type="PANTHER" id="PTHR13678:SF27">
    <property type="entry name" value="LD45836P"/>
    <property type="match status" value="1"/>
</dbReference>
<gene>
    <name evidence="9" type="ORF">NEZAVI_LOCUS3399</name>
</gene>
<dbReference type="GO" id="GO:0031902">
    <property type="term" value="C:late endosome membrane"/>
    <property type="evidence" value="ECO:0007669"/>
    <property type="project" value="UniProtKB-SubCell"/>
</dbReference>
<evidence type="ECO:0000313" key="10">
    <source>
        <dbReference type="Proteomes" id="UP001152798"/>
    </source>
</evidence>
<dbReference type="PANTHER" id="PTHR13678">
    <property type="entry name" value="VACUOLAR PROTEIN SORTING-ASSOCIATED PROTEIN 37"/>
    <property type="match status" value="1"/>
</dbReference>
<dbReference type="SUPFAM" id="SSF140111">
    <property type="entry name" value="Endosomal sorting complex assembly domain"/>
    <property type="match status" value="1"/>
</dbReference>
<evidence type="ECO:0000313" key="9">
    <source>
        <dbReference type="EMBL" id="CAH1392606.1"/>
    </source>
</evidence>
<dbReference type="OrthoDB" id="10004364at2759"/>